<comment type="caution">
    <text evidence="1">The sequence shown here is derived from an EMBL/GenBank/DDBJ whole genome shotgun (WGS) entry which is preliminary data.</text>
</comment>
<accession>A0ACC1S9T8</accession>
<keyword evidence="2" id="KW-1185">Reference proteome</keyword>
<sequence length="1365" mass="157176">MTMPQGNQREASTSEAWGKDLEDFKIGGIINRQAQPSPARPKRNGKRKREASPKPKLAALDEYQLFTEGLTADMENLDDSLSMLSESEDCDSKTLDDASLRIELSAVNKLIEDIEAACGPTPDMDSIPNIHQRSIKNHDSWHMSILDSLFDEALATTESTVDHSPFSRALWRWLKANSDVRTRNALAELLLHPHVRSFRTRAALGQSDQRLIFDILETLPLSQQGEGIPNVIGIYLLYGPQLRYEVRGEDLIYVGQTIAMRSDPKKKRIGIRLRSTQHWQSITKCRAALERRAGIPTRSDILWAHRRLASPEVGETQLAVLSVFPFPTAEMGSAISHYAYLLTLAETIDVVFLASYQQKGSVTSNARGSQNSLPLRSRMPQAVFEGLNRELPSKQDIRRGLPILSIHWSPDEINTFIDIVQQNQSSVYHHMICNRGVQWDTLVKLLQAQGIVKSRHQIYCLYRALQSRLDLHFTSYQTSHWRFMWAEIFRLKEHLEKHKLIKPPDDDNDIFYHIPALEDGYNTADQIRSLLSRTGFKGDSQVFLRGRHEFLQRHLPSLLHRDVWEKVTGQFPLQYYWHILYLLNLEIPPSRVSINLRRNSCYLATRTAAVLLHHARRVFLEQGVLSETPTFDERPIPAMSWPALLEIWHRVQADLLADDVPQDRILEGGLIQVGDIWRRHRSSFWDSCHSEPLPDWTYDPSMDRATIPLMRRKPATKLSFSQGGNMCGDSEPPDMDELEGSEESYEWPSDTKKYEVLASSVDEFSLQTATTYQQPQETFEVESNIRGQNRMAQHRPSTFRILTSIMRRHHEQVFRDASSNLTDNMFWETLYIGALDKSWRIVDKRALQLRFGWVLDYIRTGSLPPEAQRAKEILQQALVDILVRSKHPYTYDSGLSTATHLNPDLCTHWTGEFLSVSGALPKIKLGIQNCMQGFGIRGFCSTFGILIALIWEETASICHPDITADDDRQVVPSGDEDHREPISTLLSFRSLVSALSTDHVDSDQMVGHGSPDAREQKRGDSLNSNPEEELITSRRLPQKVPRSTSGLPCATSPPSPSSSPMSPPQYSPLQHHSRIWHAKEDEYLRYLLECDITWSQRHIKFQGRFGTHRSMTSLKNRCKKHLQKDCPSFLSRMQKDWTSDEIQCLRSLLETERSWDDVATKLEEKFNNGRTMGAMKLRARIRKMDTSRFNNEPWTAEQEDYLKVLKSQGIPYKEWTESFRGKFGFQRTEVALRARHIALGVDTDTLNTVRWTGDELSFVRELMPLNLRHTEICERFWKEFGTERSQYSINRKYNIMKESPVHGEPSGTGKQQWWESDEDKFIWEWSGRLVDLFPAFSQKFGTHRTKTALDNRYYMWRMRKGQSAT</sequence>
<protein>
    <submittedName>
        <fullName evidence="1">Uncharacterized protein</fullName>
    </submittedName>
</protein>
<dbReference type="EMBL" id="JANRMS010000732">
    <property type="protein sequence ID" value="KAJ3535150.1"/>
    <property type="molecule type" value="Genomic_DNA"/>
</dbReference>
<proteinExistence type="predicted"/>
<organism evidence="1 2">
    <name type="scientific">Fusarium decemcellulare</name>
    <dbReference type="NCBI Taxonomy" id="57161"/>
    <lineage>
        <taxon>Eukaryota</taxon>
        <taxon>Fungi</taxon>
        <taxon>Dikarya</taxon>
        <taxon>Ascomycota</taxon>
        <taxon>Pezizomycotina</taxon>
        <taxon>Sordariomycetes</taxon>
        <taxon>Hypocreomycetidae</taxon>
        <taxon>Hypocreales</taxon>
        <taxon>Nectriaceae</taxon>
        <taxon>Fusarium</taxon>
        <taxon>Fusarium decemcellulare species complex</taxon>
    </lineage>
</organism>
<name>A0ACC1S9T8_9HYPO</name>
<evidence type="ECO:0000313" key="1">
    <source>
        <dbReference type="EMBL" id="KAJ3535150.1"/>
    </source>
</evidence>
<reference evidence="1" key="1">
    <citation type="submission" date="2022-08" db="EMBL/GenBank/DDBJ databases">
        <title>Genome Sequence of Fusarium decemcellulare.</title>
        <authorList>
            <person name="Buettner E."/>
        </authorList>
    </citation>
    <scope>NUCLEOTIDE SEQUENCE</scope>
    <source>
        <strain evidence="1">Babe19</strain>
    </source>
</reference>
<dbReference type="Proteomes" id="UP001148629">
    <property type="component" value="Unassembled WGS sequence"/>
</dbReference>
<evidence type="ECO:0000313" key="2">
    <source>
        <dbReference type="Proteomes" id="UP001148629"/>
    </source>
</evidence>
<gene>
    <name evidence="1" type="ORF">NM208_g7253</name>
</gene>